<dbReference type="InterPro" id="IPR016181">
    <property type="entry name" value="Acyl_CoA_acyltransferase"/>
</dbReference>
<evidence type="ECO:0000259" key="2">
    <source>
        <dbReference type="PROSITE" id="PS51186"/>
    </source>
</evidence>
<dbReference type="AlphaFoldDB" id="A0AAV0WXE9"/>
<feature type="domain" description="N-acetyltransferase" evidence="2">
    <location>
        <begin position="430"/>
        <end position="578"/>
    </location>
</feature>
<organism evidence="3 4">
    <name type="scientific">Macrosiphum euphorbiae</name>
    <name type="common">potato aphid</name>
    <dbReference type="NCBI Taxonomy" id="13131"/>
    <lineage>
        <taxon>Eukaryota</taxon>
        <taxon>Metazoa</taxon>
        <taxon>Ecdysozoa</taxon>
        <taxon>Arthropoda</taxon>
        <taxon>Hexapoda</taxon>
        <taxon>Insecta</taxon>
        <taxon>Pterygota</taxon>
        <taxon>Neoptera</taxon>
        <taxon>Paraneoptera</taxon>
        <taxon>Hemiptera</taxon>
        <taxon>Sternorrhyncha</taxon>
        <taxon>Aphidomorpha</taxon>
        <taxon>Aphidoidea</taxon>
        <taxon>Aphididae</taxon>
        <taxon>Macrosiphini</taxon>
        <taxon>Macrosiphum</taxon>
    </lineage>
</organism>
<accession>A0AAV0WXE9</accession>
<dbReference type="InterPro" id="IPR037800">
    <property type="entry name" value="GCN5"/>
</dbReference>
<protein>
    <recommendedName>
        <fullName evidence="2">N-acetyltransferase domain-containing protein</fullName>
    </recommendedName>
</protein>
<dbReference type="Gene3D" id="3.40.630.30">
    <property type="match status" value="1"/>
</dbReference>
<name>A0AAV0WXE9_9HEMI</name>
<sequence length="579" mass="68453">MSESYSRNYWKNDDIADEIKKFIKNPDTPVEMTVPRMEKFLKISSYMSCRILSCVCDRWIWNKKIDARSMISICDRSLCNHKLYEHVSHMVNAPETVLNHLTMLILDFEKKTNKIESLLKLPSSYERNSEVRSHEQLKGLVNHEIKFFRDLDSSPEDLSKKPPFESPAIADIFMHFCLFHFSRDTIELKMALCISRQILDYFNDWIWVTPKELPFLNKFKLNNSYTFYYQRYQEYCISSFSNDSKIEPSYSSSIIFGQDVLRYTLKIFRTYITNWCIIKSQNSSFCKKRSFMKSFPNFLDLLEQEVYEIDSPIWDPNFTNTLSTKKILDRLNLKLHELTKNQFNANRLNSNIPGRINNNLSNGVTLKIPDVKHNEMFKNYVATDTIFDTFEDIHFDVGANTSLKGSIRNHKIRRPPAEDKHLGIEMMVFDSFSNFTKCVLCRKELRNMYQTRLPRLSDTYIARLQTDEQIQTLAMLEDGIPIGGIYFRTFNSQGFAEIVLCIFKVDLHVNGYESRLMNYLKDLHIKQNIFDLLVYADKEKFAFFKNHNFSSEVKLSNKKYKKYIVHYEDSKLMHCSLKK</sequence>
<dbReference type="GO" id="GO:0140672">
    <property type="term" value="C:ATAC complex"/>
    <property type="evidence" value="ECO:0007669"/>
    <property type="project" value="TreeGrafter"/>
</dbReference>
<keyword evidence="4" id="KW-1185">Reference proteome</keyword>
<dbReference type="PROSITE" id="PS51186">
    <property type="entry name" value="GNAT"/>
    <property type="match status" value="1"/>
</dbReference>
<evidence type="ECO:0000313" key="3">
    <source>
        <dbReference type="EMBL" id="CAI6360710.1"/>
    </source>
</evidence>
<gene>
    <name evidence="3" type="ORF">MEUPH1_LOCUS15978</name>
</gene>
<reference evidence="3 4" key="1">
    <citation type="submission" date="2023-01" db="EMBL/GenBank/DDBJ databases">
        <authorList>
            <person name="Whitehead M."/>
        </authorList>
    </citation>
    <scope>NUCLEOTIDE SEQUENCE [LARGE SCALE GENOMIC DNA]</scope>
</reference>
<dbReference type="EMBL" id="CARXXK010000003">
    <property type="protein sequence ID" value="CAI6360710.1"/>
    <property type="molecule type" value="Genomic_DNA"/>
</dbReference>
<keyword evidence="1" id="KW-0539">Nucleus</keyword>
<comment type="caution">
    <text evidence="3">The sequence shown here is derived from an EMBL/GenBank/DDBJ whole genome shotgun (WGS) entry which is preliminary data.</text>
</comment>
<dbReference type="Pfam" id="PF06466">
    <property type="entry name" value="PCAF_N"/>
    <property type="match status" value="1"/>
</dbReference>
<proteinExistence type="predicted"/>
<dbReference type="InterPro" id="IPR009464">
    <property type="entry name" value="PCAF_N"/>
</dbReference>
<evidence type="ECO:0000256" key="1">
    <source>
        <dbReference type="ARBA" id="ARBA00023242"/>
    </source>
</evidence>
<dbReference type="PANTHER" id="PTHR45750">
    <property type="entry name" value="GH11602P"/>
    <property type="match status" value="1"/>
</dbReference>
<dbReference type="PANTHER" id="PTHR45750:SF3">
    <property type="entry name" value="HISTONE ACETYLTRANSFERASE"/>
    <property type="match status" value="1"/>
</dbReference>
<dbReference type="Proteomes" id="UP001160148">
    <property type="component" value="Unassembled WGS sequence"/>
</dbReference>
<dbReference type="InterPro" id="IPR000182">
    <property type="entry name" value="GNAT_dom"/>
</dbReference>
<evidence type="ECO:0000313" key="4">
    <source>
        <dbReference type="Proteomes" id="UP001160148"/>
    </source>
</evidence>
<dbReference type="GO" id="GO:0045944">
    <property type="term" value="P:positive regulation of transcription by RNA polymerase II"/>
    <property type="evidence" value="ECO:0007669"/>
    <property type="project" value="TreeGrafter"/>
</dbReference>
<dbReference type="GO" id="GO:0005634">
    <property type="term" value="C:nucleus"/>
    <property type="evidence" value="ECO:0007669"/>
    <property type="project" value="InterPro"/>
</dbReference>
<dbReference type="SUPFAM" id="SSF55729">
    <property type="entry name" value="Acyl-CoA N-acyltransferases (Nat)"/>
    <property type="match status" value="1"/>
</dbReference>
<dbReference type="GO" id="GO:0010484">
    <property type="term" value="F:histone H3 acetyltransferase activity"/>
    <property type="evidence" value="ECO:0007669"/>
    <property type="project" value="TreeGrafter"/>
</dbReference>